<name>W7TIM0_9STRA</name>
<keyword evidence="3" id="KW-1185">Reference proteome</keyword>
<evidence type="ECO:0000313" key="2">
    <source>
        <dbReference type="EMBL" id="EWM20111.1"/>
    </source>
</evidence>
<feature type="non-terminal residue" evidence="2">
    <location>
        <position position="194"/>
    </location>
</feature>
<dbReference type="EMBL" id="AZIL01003342">
    <property type="protein sequence ID" value="EWM20111.1"/>
    <property type="molecule type" value="Genomic_DNA"/>
</dbReference>
<feature type="region of interest" description="Disordered" evidence="1">
    <location>
        <begin position="159"/>
        <end position="194"/>
    </location>
</feature>
<dbReference type="Proteomes" id="UP000019335">
    <property type="component" value="Unassembled WGS sequence"/>
</dbReference>
<evidence type="ECO:0000313" key="3">
    <source>
        <dbReference type="Proteomes" id="UP000019335"/>
    </source>
</evidence>
<dbReference type="AlphaFoldDB" id="W7TIM0"/>
<gene>
    <name evidence="2" type="ORF">Naga_101748g2</name>
</gene>
<sequence>MHETERSPRTISLPLAADRALRHMFERPQAFSLFSLRAASPHKTPHGLSPSFLTANTPRRERKRRRQGAQEEKAGRNETSSSTSVCTFVLPSARRPPLPPCALPSLLLLLLLHAASPRASAFPSISSRVRKEDKGSAPRVLNGRGHFFLSLPPFRPSALPPSLPPSRPYRANVRRHPSHSSPAHRPINHPLLLP</sequence>
<protein>
    <submittedName>
        <fullName evidence="2">Uncharacterized protein</fullName>
    </submittedName>
</protein>
<organism evidence="2 3">
    <name type="scientific">Nannochloropsis gaditana</name>
    <dbReference type="NCBI Taxonomy" id="72520"/>
    <lineage>
        <taxon>Eukaryota</taxon>
        <taxon>Sar</taxon>
        <taxon>Stramenopiles</taxon>
        <taxon>Ochrophyta</taxon>
        <taxon>Eustigmatophyceae</taxon>
        <taxon>Eustigmatales</taxon>
        <taxon>Monodopsidaceae</taxon>
        <taxon>Nannochloropsis</taxon>
    </lineage>
</organism>
<evidence type="ECO:0000256" key="1">
    <source>
        <dbReference type="SAM" id="MobiDB-lite"/>
    </source>
</evidence>
<proteinExistence type="predicted"/>
<comment type="caution">
    <text evidence="2">The sequence shown here is derived from an EMBL/GenBank/DDBJ whole genome shotgun (WGS) entry which is preliminary data.</text>
</comment>
<accession>W7TIM0</accession>
<feature type="region of interest" description="Disordered" evidence="1">
    <location>
        <begin position="42"/>
        <end position="84"/>
    </location>
</feature>
<reference evidence="2 3" key="1">
    <citation type="journal article" date="2014" name="Mol. Plant">
        <title>Chromosome Scale Genome Assembly and Transcriptome Profiling of Nannochloropsis gaditana in Nitrogen Depletion.</title>
        <authorList>
            <person name="Corteggiani Carpinelli E."/>
            <person name="Telatin A."/>
            <person name="Vitulo N."/>
            <person name="Forcato C."/>
            <person name="D'Angelo M."/>
            <person name="Schiavon R."/>
            <person name="Vezzi A."/>
            <person name="Giacometti G.M."/>
            <person name="Morosinotto T."/>
            <person name="Valle G."/>
        </authorList>
    </citation>
    <scope>NUCLEOTIDE SEQUENCE [LARGE SCALE GENOMIC DNA]</scope>
    <source>
        <strain evidence="2 3">B-31</strain>
    </source>
</reference>